<proteinExistence type="predicted"/>
<evidence type="ECO:0000256" key="1">
    <source>
        <dbReference type="SAM" id="MobiDB-lite"/>
    </source>
</evidence>
<dbReference type="RefSeq" id="WP_021010300.1">
    <property type="nucleotide sequence ID" value="NZ_ASHR01000021.1"/>
</dbReference>
<keyword evidence="3" id="KW-1185">Reference proteome</keyword>
<dbReference type="AlphaFoldDB" id="U1LPR2"/>
<name>U1LPR2_9MICO</name>
<feature type="region of interest" description="Disordered" evidence="1">
    <location>
        <begin position="1"/>
        <end position="27"/>
    </location>
</feature>
<accession>U1LPR2</accession>
<sequence>MLDLAGEAAGEHDASASEAADEQPVEHLEGRVACEVLRFVSDEARA</sequence>
<dbReference type="Proteomes" id="UP000016462">
    <property type="component" value="Unassembled WGS sequence"/>
</dbReference>
<dbReference type="EMBL" id="ASHR01000021">
    <property type="protein sequence ID" value="ERG64409.1"/>
    <property type="molecule type" value="Genomic_DNA"/>
</dbReference>
<evidence type="ECO:0000313" key="3">
    <source>
        <dbReference type="Proteomes" id="UP000016462"/>
    </source>
</evidence>
<reference evidence="2 3" key="1">
    <citation type="journal article" date="2013" name="Genome Announc.">
        <title>First draft genome sequence from a member of the genus agrococcus, isolated from modern microbialites.</title>
        <authorList>
            <person name="White R.A.III."/>
            <person name="Grassa C.J."/>
            <person name="Suttle C.A."/>
        </authorList>
    </citation>
    <scope>NUCLEOTIDE SEQUENCE [LARGE SCALE GENOMIC DNA]</scope>
    <source>
        <strain evidence="2 3">RW1</strain>
    </source>
</reference>
<comment type="caution">
    <text evidence="2">The sequence shown here is derived from an EMBL/GenBank/DDBJ whole genome shotgun (WGS) entry which is preliminary data.</text>
</comment>
<evidence type="ECO:0000313" key="2">
    <source>
        <dbReference type="EMBL" id="ERG64409.1"/>
    </source>
</evidence>
<organism evidence="2 3">
    <name type="scientific">Agrococcus pavilionensis RW1</name>
    <dbReference type="NCBI Taxonomy" id="1330458"/>
    <lineage>
        <taxon>Bacteria</taxon>
        <taxon>Bacillati</taxon>
        <taxon>Actinomycetota</taxon>
        <taxon>Actinomycetes</taxon>
        <taxon>Micrococcales</taxon>
        <taxon>Microbacteriaceae</taxon>
        <taxon>Agrococcus</taxon>
    </lineage>
</organism>
<gene>
    <name evidence="2" type="ORF">L332_08100</name>
</gene>
<protein>
    <submittedName>
        <fullName evidence="2">Uncharacterized protein</fullName>
    </submittedName>
</protein>